<accession>A0A7G9YG80</accession>
<dbReference type="Gene3D" id="1.20.120.330">
    <property type="entry name" value="Nucleotidyltransferases domain 2"/>
    <property type="match status" value="1"/>
</dbReference>
<dbReference type="PANTHER" id="PTHR36565:SF5">
    <property type="entry name" value="TOXIN MJ0605-RELATED"/>
    <property type="match status" value="1"/>
</dbReference>
<dbReference type="InterPro" id="IPR007842">
    <property type="entry name" value="HEPN_dom"/>
</dbReference>
<reference evidence="3" key="1">
    <citation type="submission" date="2020-06" db="EMBL/GenBank/DDBJ databases">
        <title>Unique genomic features of the anaerobic methanotrophic archaea.</title>
        <authorList>
            <person name="Chadwick G.L."/>
            <person name="Skennerton C.T."/>
            <person name="Laso-Perez R."/>
            <person name="Leu A.O."/>
            <person name="Speth D.R."/>
            <person name="Yu H."/>
            <person name="Morgan-Lang C."/>
            <person name="Hatzenpichler R."/>
            <person name="Goudeau D."/>
            <person name="Malmstrom R."/>
            <person name="Brazelton W.J."/>
            <person name="Woyke T."/>
            <person name="Hallam S.J."/>
            <person name="Tyson G.W."/>
            <person name="Wegener G."/>
            <person name="Boetius A."/>
            <person name="Orphan V."/>
        </authorList>
    </citation>
    <scope>NUCLEOTIDE SEQUENCE</scope>
</reference>
<organism evidence="3">
    <name type="scientific">Candidatus Methanogaster sp. ANME-2c ERB4</name>
    <dbReference type="NCBI Taxonomy" id="2759911"/>
    <lineage>
        <taxon>Archaea</taxon>
        <taxon>Methanobacteriati</taxon>
        <taxon>Methanobacteriota</taxon>
        <taxon>Stenosarchaea group</taxon>
        <taxon>Methanomicrobia</taxon>
        <taxon>Methanosarcinales</taxon>
        <taxon>ANME-2 cluster</taxon>
        <taxon>Candidatus Methanogasteraceae</taxon>
        <taxon>Candidatus Methanogaster</taxon>
    </lineage>
</organism>
<dbReference type="PANTHER" id="PTHR36565">
    <property type="entry name" value="UPF0332 PROTEIN TM_1000"/>
    <property type="match status" value="1"/>
</dbReference>
<evidence type="ECO:0000313" key="3">
    <source>
        <dbReference type="EMBL" id="QNO47014.1"/>
    </source>
</evidence>
<protein>
    <recommendedName>
        <fullName evidence="2">HEPN domain-containing protein</fullName>
    </recommendedName>
</protein>
<evidence type="ECO:0000259" key="2">
    <source>
        <dbReference type="Pfam" id="PF05168"/>
    </source>
</evidence>
<gene>
    <name evidence="3" type="ORF">JMDIOONB_00026</name>
</gene>
<feature type="domain" description="HEPN" evidence="2">
    <location>
        <begin position="25"/>
        <end position="134"/>
    </location>
</feature>
<dbReference type="AlphaFoldDB" id="A0A7G9YG80"/>
<evidence type="ECO:0000256" key="1">
    <source>
        <dbReference type="ARBA" id="ARBA00038248"/>
    </source>
</evidence>
<proteinExistence type="inferred from homology"/>
<dbReference type="InterPro" id="IPR052226">
    <property type="entry name" value="UPF0332_toxin"/>
</dbReference>
<comment type="similarity">
    <text evidence="1">Belongs to the UPF0332 family.</text>
</comment>
<dbReference type="Pfam" id="PF05168">
    <property type="entry name" value="HEPN"/>
    <property type="match status" value="1"/>
</dbReference>
<sequence>MKLDDCFRKGFLKRIPPDMENARRSIELSASNIEDAEENLRIHRYRVVIVSSYTAMFHAARALLFKDGIKERSHECVPKYLKEKYKDMGMYANVLDTYRRFRHSAIYGLDVVLDEDEARTALNSAKEFLNIVESII</sequence>
<dbReference type="EMBL" id="MT631237">
    <property type="protein sequence ID" value="QNO47014.1"/>
    <property type="molecule type" value="Genomic_DNA"/>
</dbReference>
<name>A0A7G9YG80_9EURY</name>